<evidence type="ECO:0000259" key="4">
    <source>
        <dbReference type="Pfam" id="PF09557"/>
    </source>
</evidence>
<evidence type="ECO:0000256" key="2">
    <source>
        <dbReference type="SAM" id="MobiDB-lite"/>
    </source>
</evidence>
<evidence type="ECO:0000259" key="3">
    <source>
        <dbReference type="Pfam" id="PF01814"/>
    </source>
</evidence>
<evidence type="ECO:0000256" key="1">
    <source>
        <dbReference type="SAM" id="Coils"/>
    </source>
</evidence>
<feature type="domain" description="Hemerythrin-like" evidence="3">
    <location>
        <begin position="16"/>
        <end position="121"/>
    </location>
</feature>
<dbReference type="RefSeq" id="WP_207451184.1">
    <property type="nucleotide sequence ID" value="NZ_JACTNF010000050.1"/>
</dbReference>
<reference evidence="5 6" key="1">
    <citation type="submission" date="2020-09" db="EMBL/GenBank/DDBJ databases">
        <title>Roseomonas.</title>
        <authorList>
            <person name="Zhu W."/>
        </authorList>
    </citation>
    <scope>NUCLEOTIDE SEQUENCE [LARGE SCALE GENOMIC DNA]</scope>
    <source>
        <strain evidence="5 6">1311</strain>
    </source>
</reference>
<keyword evidence="1" id="KW-0175">Coiled coil</keyword>
<name>A0ABS3KKT6_9PROT</name>
<protein>
    <submittedName>
        <fullName evidence="5">DUF2382 domain-containing protein</fullName>
    </submittedName>
</protein>
<dbReference type="InterPro" id="IPR019060">
    <property type="entry name" value="DUF2382"/>
</dbReference>
<organism evidence="5 6">
    <name type="scientific">Roseomonas marmotae</name>
    <dbReference type="NCBI Taxonomy" id="2768161"/>
    <lineage>
        <taxon>Bacteria</taxon>
        <taxon>Pseudomonadati</taxon>
        <taxon>Pseudomonadota</taxon>
        <taxon>Alphaproteobacteria</taxon>
        <taxon>Acetobacterales</taxon>
        <taxon>Roseomonadaceae</taxon>
        <taxon>Roseomonas</taxon>
    </lineage>
</organism>
<feature type="domain" description="DUF2382" evidence="4">
    <location>
        <begin position="273"/>
        <end position="381"/>
    </location>
</feature>
<sequence length="394" mass="44919">MTLAMLMQSGPARANELFAKLADTSDGAIRTREKLYDELRSELEQHASLEEQHLFPLLRKNAETKELVTEALKENKEMRAKLAELDALPKDDAAFPQRLLELQKAFRQHARDEKKELLPAVKRALSSEQIEVVAEKMEAGLAKAEQVKQDEVEERRARIRQEREQAELETEAAEREQQTRAATERRNRETARKVADTTLKPVEAMNEVARQVTRLATEALPSNGKTAHRAPAPVMPFTNLFLWPWSGMLQGVEQSRSLSSSGARTSVGPQEVIPLGEEVLEVTKRTENRGTARIRRYVVETPVEQQVTLESERVIVERRRPAQDKVTGEVLTDLTIELVETAEVPVVGKRLRLREEIVVRTERTQHVTTVRDTVRRDEVEIHQPGKRHPTRERA</sequence>
<dbReference type="Gene3D" id="1.20.120.520">
    <property type="entry name" value="nmb1532 protein domain like"/>
    <property type="match status" value="1"/>
</dbReference>
<dbReference type="CDD" id="cd12108">
    <property type="entry name" value="Hr-like"/>
    <property type="match status" value="1"/>
</dbReference>
<accession>A0ABS3KKT6</accession>
<evidence type="ECO:0000313" key="5">
    <source>
        <dbReference type="EMBL" id="MBO1077208.1"/>
    </source>
</evidence>
<dbReference type="PANTHER" id="PTHR35585">
    <property type="entry name" value="HHE DOMAIN PROTEIN (AFU_ORTHOLOGUE AFUA_4G00730)"/>
    <property type="match status" value="1"/>
</dbReference>
<keyword evidence="6" id="KW-1185">Reference proteome</keyword>
<dbReference type="Proteomes" id="UP001518990">
    <property type="component" value="Unassembled WGS sequence"/>
</dbReference>
<comment type="caution">
    <text evidence="5">The sequence shown here is derived from an EMBL/GenBank/DDBJ whole genome shotgun (WGS) entry which is preliminary data.</text>
</comment>
<evidence type="ECO:0000313" key="6">
    <source>
        <dbReference type="Proteomes" id="UP001518990"/>
    </source>
</evidence>
<dbReference type="Pfam" id="PF01814">
    <property type="entry name" value="Hemerythrin"/>
    <property type="match status" value="1"/>
</dbReference>
<dbReference type="InterPro" id="IPR012312">
    <property type="entry name" value="Hemerythrin-like"/>
</dbReference>
<feature type="region of interest" description="Disordered" evidence="2">
    <location>
        <begin position="163"/>
        <end position="192"/>
    </location>
</feature>
<dbReference type="PANTHER" id="PTHR35585:SF1">
    <property type="entry name" value="HHE DOMAIN PROTEIN (AFU_ORTHOLOGUE AFUA_4G00730)"/>
    <property type="match status" value="1"/>
</dbReference>
<proteinExistence type="predicted"/>
<gene>
    <name evidence="5" type="ORF">IAI60_21650</name>
</gene>
<feature type="coiled-coil region" evidence="1">
    <location>
        <begin position="32"/>
        <end position="88"/>
    </location>
</feature>
<dbReference type="EMBL" id="JACTNF010000050">
    <property type="protein sequence ID" value="MBO1077208.1"/>
    <property type="molecule type" value="Genomic_DNA"/>
</dbReference>
<dbReference type="Pfam" id="PF09557">
    <property type="entry name" value="DUF2382"/>
    <property type="match status" value="1"/>
</dbReference>